<dbReference type="RefSeq" id="WP_188904488.1">
    <property type="nucleotide sequence ID" value="NZ_BMOM01000018.1"/>
</dbReference>
<reference evidence="9" key="1">
    <citation type="journal article" date="2019" name="Int. J. Syst. Evol. Microbiol.">
        <title>The Global Catalogue of Microorganisms (GCM) 10K type strain sequencing project: providing services to taxonomists for standard genome sequencing and annotation.</title>
        <authorList>
            <consortium name="The Broad Institute Genomics Platform"/>
            <consortium name="The Broad Institute Genome Sequencing Center for Infectious Disease"/>
            <person name="Wu L."/>
            <person name="Ma J."/>
        </authorList>
    </citation>
    <scope>NUCLEOTIDE SEQUENCE [LARGE SCALE GENOMIC DNA]</scope>
    <source>
        <strain evidence="9">JCM 15443</strain>
    </source>
</reference>
<protein>
    <recommendedName>
        <fullName evidence="5">Exodeoxyribonuclease 7 large subunit</fullName>
        <ecNumber evidence="5">3.1.11.6</ecNumber>
    </recommendedName>
</protein>
<feature type="domain" description="Exonuclease VII large subunit C-terminal" evidence="6">
    <location>
        <begin position="151"/>
        <end position="320"/>
    </location>
</feature>
<keyword evidence="2 5" id="KW-0540">Nuclease</keyword>
<evidence type="ECO:0000313" key="8">
    <source>
        <dbReference type="EMBL" id="GGM13647.1"/>
    </source>
</evidence>
<gene>
    <name evidence="8" type="primary">xseA</name>
    <name evidence="8" type="ORF">GCM10010841_22850</name>
</gene>
<comment type="caution">
    <text evidence="8">The sequence shown here is derived from an EMBL/GenBank/DDBJ whole genome shotgun (WGS) entry which is preliminary data.</text>
</comment>
<dbReference type="InterPro" id="IPR020579">
    <property type="entry name" value="Exonuc_VII_lsu_C"/>
</dbReference>
<keyword evidence="3 5" id="KW-0378">Hydrolase</keyword>
<dbReference type="InterPro" id="IPR025824">
    <property type="entry name" value="OB-fold_nuc-bd_dom"/>
</dbReference>
<evidence type="ECO:0000259" key="6">
    <source>
        <dbReference type="Pfam" id="PF02601"/>
    </source>
</evidence>
<dbReference type="PANTHER" id="PTHR30008:SF0">
    <property type="entry name" value="EXODEOXYRIBONUCLEASE 7 LARGE SUBUNIT"/>
    <property type="match status" value="1"/>
</dbReference>
<dbReference type="EMBL" id="BMOM01000018">
    <property type="protein sequence ID" value="GGM13647.1"/>
    <property type="molecule type" value="Genomic_DNA"/>
</dbReference>
<dbReference type="Pfam" id="PF13742">
    <property type="entry name" value="tRNA_anti_2"/>
    <property type="match status" value="1"/>
</dbReference>
<keyword evidence="1" id="KW-0963">Cytoplasm</keyword>
<keyword evidence="9" id="KW-1185">Reference proteome</keyword>
<evidence type="ECO:0000256" key="3">
    <source>
        <dbReference type="ARBA" id="ARBA00022801"/>
    </source>
</evidence>
<dbReference type="PANTHER" id="PTHR30008">
    <property type="entry name" value="EXODEOXYRIBONUCLEASE 7 LARGE SUBUNIT"/>
    <property type="match status" value="1"/>
</dbReference>
<sequence length="404" mass="43197">MTRRRKKAEPTRPPEQFLELSEVLAYLAQVIARGMPGAVWVRAEIASVTDRRHLYLDLVELGEGGEVAKCRATLWARERFALEGKFRQATGGTLTAGLKVLLFCQPEFHPQYGFSLNVLDVFPEFTVGDAALRLDTLRRALVEEGVYGLNRLLSVPADFTRVAVISPTGAAGLGDFRRETDALDAAGLTEFVYLEATFQGREASASLGRAVGAARELHRERPLDALVVIRGGGAVTDLAWLNDLDFARALATFPAPVITGLGHARDDTLPDEVACVRTDTPSKAAALIVRTVAGAAAQAQEDARSVRAHAARVLVDADAAAAWAIDRARAAAGRHTQAAGADVDALMRQALGLTPARTLARGYALVRGEDGQPVTRAAGVRAGQALILEFTDGSVRTEVADSRE</sequence>
<keyword evidence="4 5" id="KW-0269">Exonuclease</keyword>
<proteinExistence type="inferred from homology"/>
<feature type="domain" description="OB-fold nucleic acid binding" evidence="7">
    <location>
        <begin position="19"/>
        <end position="120"/>
    </location>
</feature>
<dbReference type="Proteomes" id="UP000661918">
    <property type="component" value="Unassembled WGS sequence"/>
</dbReference>
<comment type="similarity">
    <text evidence="5">Belongs to the XseA family.</text>
</comment>
<comment type="subcellular location">
    <subcellularLocation>
        <location evidence="5">Cytoplasm</location>
    </subcellularLocation>
</comment>
<dbReference type="Pfam" id="PF02601">
    <property type="entry name" value="Exonuc_VII_L"/>
    <property type="match status" value="1"/>
</dbReference>
<evidence type="ECO:0000313" key="9">
    <source>
        <dbReference type="Proteomes" id="UP000661918"/>
    </source>
</evidence>
<organism evidence="8 9">
    <name type="scientific">Deinococcus aerophilus</name>
    <dbReference type="NCBI Taxonomy" id="522488"/>
    <lineage>
        <taxon>Bacteria</taxon>
        <taxon>Thermotogati</taxon>
        <taxon>Deinococcota</taxon>
        <taxon>Deinococci</taxon>
        <taxon>Deinococcales</taxon>
        <taxon>Deinococcaceae</taxon>
        <taxon>Deinococcus</taxon>
    </lineage>
</organism>
<dbReference type="EC" id="3.1.11.6" evidence="5"/>
<evidence type="ECO:0000259" key="7">
    <source>
        <dbReference type="Pfam" id="PF13742"/>
    </source>
</evidence>
<accession>A0ABQ2GVH2</accession>
<dbReference type="InterPro" id="IPR003753">
    <property type="entry name" value="Exonuc_VII_L"/>
</dbReference>
<evidence type="ECO:0000256" key="5">
    <source>
        <dbReference type="RuleBase" id="RU004355"/>
    </source>
</evidence>
<evidence type="ECO:0000256" key="4">
    <source>
        <dbReference type="ARBA" id="ARBA00022839"/>
    </source>
</evidence>
<comment type="catalytic activity">
    <reaction evidence="5">
        <text>Exonucleolytic cleavage in either 5'- to 3'- or 3'- to 5'-direction to yield nucleoside 5'-phosphates.</text>
        <dbReference type="EC" id="3.1.11.6"/>
    </reaction>
</comment>
<name>A0ABQ2GVH2_9DEIO</name>
<dbReference type="CDD" id="cd04489">
    <property type="entry name" value="ExoVII_LU_OBF"/>
    <property type="match status" value="1"/>
</dbReference>
<evidence type="ECO:0000256" key="2">
    <source>
        <dbReference type="ARBA" id="ARBA00022722"/>
    </source>
</evidence>
<dbReference type="NCBIfam" id="TIGR00237">
    <property type="entry name" value="xseA"/>
    <property type="match status" value="1"/>
</dbReference>
<evidence type="ECO:0000256" key="1">
    <source>
        <dbReference type="ARBA" id="ARBA00022490"/>
    </source>
</evidence>